<feature type="domain" description="Aminoglycoside phosphotransferase" evidence="1">
    <location>
        <begin position="57"/>
        <end position="257"/>
    </location>
</feature>
<proteinExistence type="predicted"/>
<sequence length="295" mass="34042">MWEPIALPFKNDTAPSLPTTEEIRACPFTLAETSVTKVVAVNDEVIAKFGGGIDVCEGQALVYLERHVPEVPAPRLYAMYRDSEQVFLIMQRAPGVELDSVWPSLTEPEKDSIIANLRRIFDSMRRTECPWPDFFGSLDGGSAHHELFYSQKGDERFLGPFYGEAAFVTGLTQNFRALTESNWRPDFKVRYYEAHLGGALQNFRPTLTHGDVHKKNIMVAEIPSAQENKRERSFHVPLVDWAMAGWYPEFWEYFCASRYIEFLSWEEDWCWRVGQFLPVLAAKTVMMRMFDKDME</sequence>
<protein>
    <recommendedName>
        <fullName evidence="1">Aminoglycoside phosphotransferase domain-containing protein</fullName>
    </recommendedName>
</protein>
<comment type="caution">
    <text evidence="2">The sequence shown here is derived from an EMBL/GenBank/DDBJ whole genome shotgun (WGS) entry which is preliminary data.</text>
</comment>
<gene>
    <name evidence="2" type="ORF">B0A50_03014</name>
</gene>
<dbReference type="InterPro" id="IPR051678">
    <property type="entry name" value="AGP_Transferase"/>
</dbReference>
<evidence type="ECO:0000313" key="2">
    <source>
        <dbReference type="EMBL" id="TKA28687.1"/>
    </source>
</evidence>
<evidence type="ECO:0000259" key="1">
    <source>
        <dbReference type="Pfam" id="PF01636"/>
    </source>
</evidence>
<name>A0A4U0U1K9_9PEZI</name>
<dbReference type="InterPro" id="IPR002575">
    <property type="entry name" value="Aminoglycoside_PTrfase"/>
</dbReference>
<dbReference type="SUPFAM" id="SSF56112">
    <property type="entry name" value="Protein kinase-like (PK-like)"/>
    <property type="match status" value="1"/>
</dbReference>
<dbReference type="PANTHER" id="PTHR21310:SF48">
    <property type="entry name" value="AMINOGLYCOSIDE PHOSPHOTRANSFERASE DOMAIN-CONTAINING PROTEIN"/>
    <property type="match status" value="1"/>
</dbReference>
<keyword evidence="3" id="KW-1185">Reference proteome</keyword>
<dbReference type="InterPro" id="IPR011009">
    <property type="entry name" value="Kinase-like_dom_sf"/>
</dbReference>
<dbReference type="PANTHER" id="PTHR21310">
    <property type="entry name" value="AMINOGLYCOSIDE PHOSPHOTRANSFERASE-RELATED-RELATED"/>
    <property type="match status" value="1"/>
</dbReference>
<dbReference type="OrthoDB" id="4177236at2759"/>
<dbReference type="EMBL" id="NAJL01000017">
    <property type="protein sequence ID" value="TKA28687.1"/>
    <property type="molecule type" value="Genomic_DNA"/>
</dbReference>
<accession>A0A4U0U1K9</accession>
<dbReference type="Proteomes" id="UP000308549">
    <property type="component" value="Unassembled WGS sequence"/>
</dbReference>
<organism evidence="2 3">
    <name type="scientific">Salinomyces thailandicus</name>
    <dbReference type="NCBI Taxonomy" id="706561"/>
    <lineage>
        <taxon>Eukaryota</taxon>
        <taxon>Fungi</taxon>
        <taxon>Dikarya</taxon>
        <taxon>Ascomycota</taxon>
        <taxon>Pezizomycotina</taxon>
        <taxon>Dothideomycetes</taxon>
        <taxon>Dothideomycetidae</taxon>
        <taxon>Mycosphaerellales</taxon>
        <taxon>Teratosphaeriaceae</taxon>
        <taxon>Salinomyces</taxon>
    </lineage>
</organism>
<evidence type="ECO:0000313" key="3">
    <source>
        <dbReference type="Proteomes" id="UP000308549"/>
    </source>
</evidence>
<dbReference type="AlphaFoldDB" id="A0A4U0U1K9"/>
<dbReference type="Pfam" id="PF01636">
    <property type="entry name" value="APH"/>
    <property type="match status" value="1"/>
</dbReference>
<reference evidence="2 3" key="1">
    <citation type="submission" date="2017-03" db="EMBL/GenBank/DDBJ databases">
        <title>Genomes of endolithic fungi from Antarctica.</title>
        <authorList>
            <person name="Coleine C."/>
            <person name="Masonjones S."/>
            <person name="Stajich J.E."/>
        </authorList>
    </citation>
    <scope>NUCLEOTIDE SEQUENCE [LARGE SCALE GENOMIC DNA]</scope>
    <source>
        <strain evidence="2 3">CCFEE 6315</strain>
    </source>
</reference>